<dbReference type="RefSeq" id="WP_250825749.1">
    <property type="nucleotide sequence ID" value="NZ_JAMOIL010000001.1"/>
</dbReference>
<evidence type="ECO:0000256" key="2">
    <source>
        <dbReference type="SAM" id="Phobius"/>
    </source>
</evidence>
<keyword evidence="2" id="KW-0812">Transmembrane</keyword>
<keyword evidence="2" id="KW-0472">Membrane</keyword>
<evidence type="ECO:0000256" key="1">
    <source>
        <dbReference type="SAM" id="MobiDB-lite"/>
    </source>
</evidence>
<protein>
    <recommendedName>
        <fullName evidence="5">Phage-related protein</fullName>
    </recommendedName>
</protein>
<keyword evidence="2" id="KW-1133">Transmembrane helix</keyword>
<accession>A0A9X2D5P8</accession>
<keyword evidence="4" id="KW-1185">Reference proteome</keyword>
<dbReference type="PANTHER" id="PTHR37813">
    <property type="entry name" value="FELS-2 PROPHAGE PROTEIN"/>
    <property type="match status" value="1"/>
</dbReference>
<feature type="region of interest" description="Disordered" evidence="1">
    <location>
        <begin position="817"/>
        <end position="852"/>
    </location>
</feature>
<dbReference type="PANTHER" id="PTHR37813:SF1">
    <property type="entry name" value="FELS-2 PROPHAGE PROTEIN"/>
    <property type="match status" value="1"/>
</dbReference>
<dbReference type="EMBL" id="JAMOIL010000001">
    <property type="protein sequence ID" value="MCM0618779.1"/>
    <property type="molecule type" value="Genomic_DNA"/>
</dbReference>
<evidence type="ECO:0000313" key="3">
    <source>
        <dbReference type="EMBL" id="MCM0618779.1"/>
    </source>
</evidence>
<organism evidence="3 4">
    <name type="scientific">Nocardioides bruguierae</name>
    <dbReference type="NCBI Taxonomy" id="2945102"/>
    <lineage>
        <taxon>Bacteria</taxon>
        <taxon>Bacillati</taxon>
        <taxon>Actinomycetota</taxon>
        <taxon>Actinomycetes</taxon>
        <taxon>Propionibacteriales</taxon>
        <taxon>Nocardioidaceae</taxon>
        <taxon>Nocardioides</taxon>
    </lineage>
</organism>
<gene>
    <name evidence="3" type="ORF">M8330_00555</name>
</gene>
<dbReference type="Proteomes" id="UP001139485">
    <property type="component" value="Unassembled WGS sequence"/>
</dbReference>
<dbReference type="AlphaFoldDB" id="A0A9X2D5P8"/>
<name>A0A9X2D5P8_9ACTN</name>
<feature type="compositionally biased region" description="Low complexity" evidence="1">
    <location>
        <begin position="833"/>
        <end position="851"/>
    </location>
</feature>
<feature type="transmembrane region" description="Helical" evidence="2">
    <location>
        <begin position="341"/>
        <end position="359"/>
    </location>
</feature>
<evidence type="ECO:0008006" key="5">
    <source>
        <dbReference type="Google" id="ProtNLM"/>
    </source>
</evidence>
<proteinExistence type="predicted"/>
<evidence type="ECO:0000313" key="4">
    <source>
        <dbReference type="Proteomes" id="UP001139485"/>
    </source>
</evidence>
<sequence>MAGPIRISILADGSNANRAFASVSANAGGMGVRVGKAGKALGLAVAAGTAVAGAAALKFAADSVKSASDAQQSLGATETVFGKYARSVVKRSNEAATAVGISANEYRELSNVVGASLTGAGVSIKEASSLTADLNKRAADMAATFGGTTREAVEAVSSALRGETDPIERYGVSIKQADVNARLAALGQDELTGAAAKQAEMQARLDLIFSKTAKTQGAFAKESDTLAHQQQVLGAQFENVKAKIGSALLPVLTQAFSYVNTTVVPAVEKFGAAMRDKLAPVFDRIKEAADQLAQRLQPVADWFRSNPDLIKGAGIALGIAAAAAGVLALAMGAVAVATSPITLTVLAIAALGAGFAYAYKHSETFRNGVQAIGAAFQSLIATVTPIVQQIVAAVVGKFQEMRPQLQAIWQSIQSIVRSALSIIQSVIKAVTGAIKAIWQNFGGTILRFITTTLTNVVNVIKGVFKIIQGVFKVVSSALKGDWSGLWDGIKMIVSGAVGVVKGIISQAWNVIRTLTSAAWTALKLVVSKAWDGIKSAVTSGISGAVGLVRGLPGKITSALGSLGSLLEQAGTDLIQGLIDGITSKVDDLRGYLNQVTDLIPDWKGPADKDRNLLTPAGQMIMQGLIDGISDQLPNLETVLGRITTRVPEAITKVRDALETERDRIAGIVDSLSSKFDSLSTSVADAFTPDLFQAGSAGEFIRQSRDAIGSLRHIRAAWRKLTSWGINPEFLSQLFASGNGALIIDMAKGSRKGARTAARLSRQVGQLAGGLGNQVATERYGPKLDKTNQLLADVRGLIKGLPSVKDLTAFTKGARADSRLTTGSRKRRGDIAEVGAGSSGRRVSTSRSSRSAPDAEDLLAQLIEVVKDFTREQRQRDRETVRTMGAAVVKSGDVFAERLNHSLVRGVRMAGTRRGF</sequence>
<reference evidence="3" key="1">
    <citation type="submission" date="2022-05" db="EMBL/GenBank/DDBJ databases">
        <authorList>
            <person name="Tuo L."/>
        </authorList>
    </citation>
    <scope>NUCLEOTIDE SEQUENCE</scope>
    <source>
        <strain evidence="3">BSK12Z-4</strain>
    </source>
</reference>
<comment type="caution">
    <text evidence="3">The sequence shown here is derived from an EMBL/GenBank/DDBJ whole genome shotgun (WGS) entry which is preliminary data.</text>
</comment>
<feature type="transmembrane region" description="Helical" evidence="2">
    <location>
        <begin position="313"/>
        <end position="335"/>
    </location>
</feature>
<feature type="transmembrane region" description="Helical" evidence="2">
    <location>
        <begin position="371"/>
        <end position="395"/>
    </location>
</feature>